<evidence type="ECO:0000313" key="13">
    <source>
        <dbReference type="Proteomes" id="UP000663882"/>
    </source>
</evidence>
<dbReference type="PANTHER" id="PTHR24243:SF230">
    <property type="entry name" value="G-PROTEIN COUPLED RECEPTORS FAMILY 1 PROFILE DOMAIN-CONTAINING PROTEIN"/>
    <property type="match status" value="1"/>
</dbReference>
<evidence type="ECO:0000313" key="12">
    <source>
        <dbReference type="EMBL" id="CAF3661746.1"/>
    </source>
</evidence>
<evidence type="ECO:0000256" key="9">
    <source>
        <dbReference type="SAM" id="Phobius"/>
    </source>
</evidence>
<evidence type="ECO:0000259" key="10">
    <source>
        <dbReference type="PROSITE" id="PS50262"/>
    </source>
</evidence>
<organism evidence="11 13">
    <name type="scientific">Rotaria sordida</name>
    <dbReference type="NCBI Taxonomy" id="392033"/>
    <lineage>
        <taxon>Eukaryota</taxon>
        <taxon>Metazoa</taxon>
        <taxon>Spiralia</taxon>
        <taxon>Gnathifera</taxon>
        <taxon>Rotifera</taxon>
        <taxon>Eurotatoria</taxon>
        <taxon>Bdelloidea</taxon>
        <taxon>Philodinida</taxon>
        <taxon>Philodinidae</taxon>
        <taxon>Rotaria</taxon>
    </lineage>
</organism>
<evidence type="ECO:0000256" key="5">
    <source>
        <dbReference type="ARBA" id="ARBA00023136"/>
    </source>
</evidence>
<proteinExistence type="inferred from homology"/>
<comment type="caution">
    <text evidence="11">The sequence shown here is derived from an EMBL/GenBank/DDBJ whole genome shotgun (WGS) entry which is preliminary data.</text>
</comment>
<name>A0A813Y8L8_9BILA</name>
<keyword evidence="6 8" id="KW-0675">Receptor</keyword>
<gene>
    <name evidence="12" type="ORF">OTI717_LOCUS9976</name>
    <name evidence="11" type="ORF">RFH988_LOCUS7949</name>
</gene>
<dbReference type="GO" id="GO:0004930">
    <property type="term" value="F:G protein-coupled receptor activity"/>
    <property type="evidence" value="ECO:0007669"/>
    <property type="project" value="UniProtKB-KW"/>
</dbReference>
<dbReference type="EMBL" id="CAJNOO010000260">
    <property type="protein sequence ID" value="CAF0880634.1"/>
    <property type="molecule type" value="Genomic_DNA"/>
</dbReference>
<dbReference type="Pfam" id="PF00001">
    <property type="entry name" value="7tm_1"/>
    <property type="match status" value="1"/>
</dbReference>
<dbReference type="InterPro" id="IPR017452">
    <property type="entry name" value="GPCR_Rhodpsn_7TM"/>
</dbReference>
<accession>A0A813Y8L8</accession>
<evidence type="ECO:0000256" key="8">
    <source>
        <dbReference type="RuleBase" id="RU000688"/>
    </source>
</evidence>
<feature type="transmembrane region" description="Helical" evidence="9">
    <location>
        <begin position="172"/>
        <end position="191"/>
    </location>
</feature>
<reference evidence="11" key="1">
    <citation type="submission" date="2021-02" db="EMBL/GenBank/DDBJ databases">
        <authorList>
            <person name="Nowell W R."/>
        </authorList>
    </citation>
    <scope>NUCLEOTIDE SEQUENCE</scope>
</reference>
<keyword evidence="3 9" id="KW-1133">Transmembrane helix</keyword>
<dbReference type="SUPFAM" id="SSF81321">
    <property type="entry name" value="Family A G protein-coupled receptor-like"/>
    <property type="match status" value="1"/>
</dbReference>
<evidence type="ECO:0000256" key="1">
    <source>
        <dbReference type="ARBA" id="ARBA00004141"/>
    </source>
</evidence>
<evidence type="ECO:0000256" key="2">
    <source>
        <dbReference type="ARBA" id="ARBA00022692"/>
    </source>
</evidence>
<dbReference type="AlphaFoldDB" id="A0A813Y8L8"/>
<keyword evidence="4 8" id="KW-0297">G-protein coupled receptor</keyword>
<keyword evidence="2 8" id="KW-0812">Transmembrane</keyword>
<dbReference type="GO" id="GO:0005886">
    <property type="term" value="C:plasma membrane"/>
    <property type="evidence" value="ECO:0007669"/>
    <property type="project" value="TreeGrafter"/>
</dbReference>
<dbReference type="Gene3D" id="1.20.1070.10">
    <property type="entry name" value="Rhodopsin 7-helix transmembrane proteins"/>
    <property type="match status" value="1"/>
</dbReference>
<dbReference type="Proteomes" id="UP000663823">
    <property type="component" value="Unassembled WGS sequence"/>
</dbReference>
<dbReference type="OrthoDB" id="9990906at2759"/>
<dbReference type="PROSITE" id="PS50262">
    <property type="entry name" value="G_PROTEIN_RECEP_F1_2"/>
    <property type="match status" value="1"/>
</dbReference>
<feature type="transmembrane region" description="Helical" evidence="9">
    <location>
        <begin position="315"/>
        <end position="338"/>
    </location>
</feature>
<feature type="transmembrane region" description="Helical" evidence="9">
    <location>
        <begin position="51"/>
        <end position="74"/>
    </location>
</feature>
<dbReference type="Proteomes" id="UP000663882">
    <property type="component" value="Unassembled WGS sequence"/>
</dbReference>
<keyword evidence="7 8" id="KW-0807">Transducer</keyword>
<dbReference type="PROSITE" id="PS00237">
    <property type="entry name" value="G_PROTEIN_RECEP_F1_1"/>
    <property type="match status" value="1"/>
</dbReference>
<feature type="transmembrane region" description="Helical" evidence="9">
    <location>
        <begin position="275"/>
        <end position="299"/>
    </location>
</feature>
<evidence type="ECO:0000256" key="7">
    <source>
        <dbReference type="ARBA" id="ARBA00023224"/>
    </source>
</evidence>
<dbReference type="EMBL" id="CAJOAX010000875">
    <property type="protein sequence ID" value="CAF3661746.1"/>
    <property type="molecule type" value="Genomic_DNA"/>
</dbReference>
<comment type="similarity">
    <text evidence="8">Belongs to the G-protein coupled receptor 1 family.</text>
</comment>
<dbReference type="InterPro" id="IPR000276">
    <property type="entry name" value="GPCR_Rhodpsn"/>
</dbReference>
<dbReference type="PRINTS" id="PR00237">
    <property type="entry name" value="GPCRRHODOPSN"/>
</dbReference>
<comment type="subcellular location">
    <subcellularLocation>
        <location evidence="1">Membrane</location>
        <topology evidence="1">Multi-pass membrane protein</topology>
    </subcellularLocation>
</comment>
<feature type="transmembrane region" description="Helical" evidence="9">
    <location>
        <begin position="224"/>
        <end position="247"/>
    </location>
</feature>
<feature type="domain" description="G-protein coupled receptors family 1 profile" evidence="10">
    <location>
        <begin position="65"/>
        <end position="336"/>
    </location>
</feature>
<feature type="transmembrane region" description="Helical" evidence="9">
    <location>
        <begin position="86"/>
        <end position="103"/>
    </location>
</feature>
<evidence type="ECO:0000313" key="11">
    <source>
        <dbReference type="EMBL" id="CAF0880634.1"/>
    </source>
</evidence>
<protein>
    <recommendedName>
        <fullName evidence="10">G-protein coupled receptors family 1 profile domain-containing protein</fullName>
    </recommendedName>
</protein>
<sequence length="434" mass="50948">MNATKLFSFSVFPLQEETIMDYTFDKFINSNITITIPSNKSNFHNFIIRSFSLYALVLVIIGTFGNILTIIILCRRNLRRYVTMRYLIAVSVCDIITLYGWNLNNFYKFTISTANTNLEEISLLHCRVVSYLTFVGLQLSSWYLTAVSLDRCFSLYFLTWKHSYGKLTHTKYYIGILAIVCLLLNSHILFFNGYRNGPPNYKVQCYTTRRNRYYIFPQWERVHLVVYNLCPFIIMLSCNIYIIYITIRSARIRTIRKPTSFGKSFRSSPSRHRQLSLMLIIVTFAFVLLTLPSCIYFVFFRHRMSSEKYSRSHRHMIQICLSSIQFTSHAIHFFLYCFSATNFRNELRDFITEICFDRLNGFKSNKSSSTTAPLKLTILGRNNRNKKKFDTEFISEYQQTGYQNALKELQITLANEELNENLTSNDLSTSNNTN</sequence>
<dbReference type="PANTHER" id="PTHR24243">
    <property type="entry name" value="G-PROTEIN COUPLED RECEPTOR"/>
    <property type="match status" value="1"/>
</dbReference>
<evidence type="ECO:0000256" key="6">
    <source>
        <dbReference type="ARBA" id="ARBA00023170"/>
    </source>
</evidence>
<feature type="transmembrane region" description="Helical" evidence="9">
    <location>
        <begin position="141"/>
        <end position="160"/>
    </location>
</feature>
<evidence type="ECO:0000256" key="4">
    <source>
        <dbReference type="ARBA" id="ARBA00023040"/>
    </source>
</evidence>
<keyword evidence="5 9" id="KW-0472">Membrane</keyword>
<evidence type="ECO:0000256" key="3">
    <source>
        <dbReference type="ARBA" id="ARBA00022989"/>
    </source>
</evidence>